<keyword evidence="1" id="KW-0812">Transmembrane</keyword>
<keyword evidence="1" id="KW-0472">Membrane</keyword>
<gene>
    <name evidence="2" type="ORF">S01H4_28559</name>
</gene>
<evidence type="ECO:0000313" key="2">
    <source>
        <dbReference type="EMBL" id="GAG86474.1"/>
    </source>
</evidence>
<feature type="transmembrane region" description="Helical" evidence="1">
    <location>
        <begin position="48"/>
        <end position="72"/>
    </location>
</feature>
<organism evidence="2">
    <name type="scientific">marine sediment metagenome</name>
    <dbReference type="NCBI Taxonomy" id="412755"/>
    <lineage>
        <taxon>unclassified sequences</taxon>
        <taxon>metagenomes</taxon>
        <taxon>ecological metagenomes</taxon>
    </lineage>
</organism>
<sequence>MAEEEKDEQNIVDKNNDTDDDTEFIIDFTTSSAINRVSLKFLAVYIPIFWFSGLVVATLWYGYTISPILWIIKLLFLP</sequence>
<dbReference type="EMBL" id="BART01014241">
    <property type="protein sequence ID" value="GAG86474.1"/>
    <property type="molecule type" value="Genomic_DNA"/>
</dbReference>
<evidence type="ECO:0000256" key="1">
    <source>
        <dbReference type="SAM" id="Phobius"/>
    </source>
</evidence>
<dbReference type="AlphaFoldDB" id="X1AUB5"/>
<reference evidence="2" key="1">
    <citation type="journal article" date="2014" name="Front. Microbiol.">
        <title>High frequency of phylogenetically diverse reductive dehalogenase-homologous genes in deep subseafloor sedimentary metagenomes.</title>
        <authorList>
            <person name="Kawai M."/>
            <person name="Futagami T."/>
            <person name="Toyoda A."/>
            <person name="Takaki Y."/>
            <person name="Nishi S."/>
            <person name="Hori S."/>
            <person name="Arai W."/>
            <person name="Tsubouchi T."/>
            <person name="Morono Y."/>
            <person name="Uchiyama I."/>
            <person name="Ito T."/>
            <person name="Fujiyama A."/>
            <person name="Inagaki F."/>
            <person name="Takami H."/>
        </authorList>
    </citation>
    <scope>NUCLEOTIDE SEQUENCE</scope>
    <source>
        <strain evidence="2">Expedition CK06-06</strain>
    </source>
</reference>
<keyword evidence="1" id="KW-1133">Transmembrane helix</keyword>
<protein>
    <submittedName>
        <fullName evidence="2">Uncharacterized protein</fullName>
    </submittedName>
</protein>
<comment type="caution">
    <text evidence="2">The sequence shown here is derived from an EMBL/GenBank/DDBJ whole genome shotgun (WGS) entry which is preliminary data.</text>
</comment>
<proteinExistence type="predicted"/>
<name>X1AUB5_9ZZZZ</name>
<feature type="non-terminal residue" evidence="2">
    <location>
        <position position="78"/>
    </location>
</feature>
<accession>X1AUB5</accession>